<dbReference type="EC" id="2.3.2.3" evidence="6"/>
<comment type="catalytic activity">
    <reaction evidence="6">
        <text>L-lysyl-tRNA(Lys) + a 1,2-diacyl-sn-glycero-3-phospho-(1'-sn-glycerol) = a 1,2-diacyl-sn-glycero-3-phospho-1'-(3'-O-L-lysyl)-sn-glycerol + tRNA(Lys)</text>
        <dbReference type="Rhea" id="RHEA:10668"/>
        <dbReference type="Rhea" id="RHEA-COMP:9696"/>
        <dbReference type="Rhea" id="RHEA-COMP:9697"/>
        <dbReference type="ChEBI" id="CHEBI:64716"/>
        <dbReference type="ChEBI" id="CHEBI:75792"/>
        <dbReference type="ChEBI" id="CHEBI:78442"/>
        <dbReference type="ChEBI" id="CHEBI:78529"/>
        <dbReference type="EC" id="2.3.2.3"/>
    </reaction>
</comment>
<name>A0AAE3E9T9_9FIRM</name>
<evidence type="ECO:0000256" key="6">
    <source>
        <dbReference type="RuleBase" id="RU363042"/>
    </source>
</evidence>
<keyword evidence="6" id="KW-0046">Antibiotic resistance</keyword>
<evidence type="ECO:0000256" key="3">
    <source>
        <dbReference type="ARBA" id="ARBA00022692"/>
    </source>
</evidence>
<reference evidence="7" key="1">
    <citation type="submission" date="2021-10" db="EMBL/GenBank/DDBJ databases">
        <title>Anaerobic single-cell dispensing facilitates the cultivation of human gut bacteria.</title>
        <authorList>
            <person name="Afrizal A."/>
        </authorList>
    </citation>
    <scope>NUCLEOTIDE SEQUENCE</scope>
    <source>
        <strain evidence="7">CLA-AA-H215</strain>
    </source>
</reference>
<feature type="transmembrane region" description="Helical" evidence="6">
    <location>
        <begin position="160"/>
        <end position="183"/>
    </location>
</feature>
<dbReference type="PANTHER" id="PTHR37693:SF1">
    <property type="entry name" value="INTEGRAL MEMBRANE PROTEIN"/>
    <property type="match status" value="1"/>
</dbReference>
<keyword evidence="6" id="KW-0443">Lipid metabolism</keyword>
<comment type="caution">
    <text evidence="7">The sequence shown here is derived from an EMBL/GenBank/DDBJ whole genome shotgun (WGS) entry which is preliminary data.</text>
</comment>
<dbReference type="NCBIfam" id="TIGR00374">
    <property type="entry name" value="flippase-like domain"/>
    <property type="match status" value="1"/>
</dbReference>
<dbReference type="InterPro" id="IPR022791">
    <property type="entry name" value="L-PG_synthase/AglD"/>
</dbReference>
<feature type="transmembrane region" description="Helical" evidence="6">
    <location>
        <begin position="50"/>
        <end position="72"/>
    </location>
</feature>
<evidence type="ECO:0000256" key="1">
    <source>
        <dbReference type="ARBA" id="ARBA00004651"/>
    </source>
</evidence>
<evidence type="ECO:0000256" key="5">
    <source>
        <dbReference type="ARBA" id="ARBA00023136"/>
    </source>
</evidence>
<dbReference type="EMBL" id="JAJEQR010000023">
    <property type="protein sequence ID" value="MCC2231182.1"/>
    <property type="molecule type" value="Genomic_DNA"/>
</dbReference>
<comment type="subcellular location">
    <subcellularLocation>
        <location evidence="1 6">Cell membrane</location>
        <topology evidence="1 6">Multi-pass membrane protein</topology>
    </subcellularLocation>
</comment>
<dbReference type="GO" id="GO:0050071">
    <property type="term" value="F:phosphatidylglycerol lysyltransferase activity"/>
    <property type="evidence" value="ECO:0007669"/>
    <property type="project" value="UniProtKB-EC"/>
</dbReference>
<dbReference type="Pfam" id="PF03706">
    <property type="entry name" value="LPG_synthase_TM"/>
    <property type="match status" value="1"/>
</dbReference>
<accession>A0AAE3E9T9</accession>
<dbReference type="PANTHER" id="PTHR37693">
    <property type="entry name" value="PHOSPHATIDYLGLYCEROL LYSYLTRANSFERASE"/>
    <property type="match status" value="1"/>
</dbReference>
<evidence type="ECO:0000313" key="7">
    <source>
        <dbReference type="EMBL" id="MCC2231182.1"/>
    </source>
</evidence>
<dbReference type="AlphaFoldDB" id="A0AAE3E9T9"/>
<protein>
    <recommendedName>
        <fullName evidence="6">Phosphatidylglycerol lysyltransferase</fullName>
        <ecNumber evidence="6">2.3.2.3</ecNumber>
    </recommendedName>
    <alternativeName>
        <fullName evidence="6">Lysylphosphatidylglycerol synthase</fullName>
    </alternativeName>
</protein>
<feature type="transmembrane region" description="Helical" evidence="6">
    <location>
        <begin position="124"/>
        <end position="148"/>
    </location>
</feature>
<feature type="transmembrane region" description="Helical" evidence="6">
    <location>
        <begin position="323"/>
        <end position="344"/>
    </location>
</feature>
<gene>
    <name evidence="6" type="primary">mprF</name>
    <name evidence="7" type="ORF">LKD81_09285</name>
</gene>
<keyword evidence="8" id="KW-1185">Reference proteome</keyword>
<comment type="similarity">
    <text evidence="6">Belongs to the LPG synthase family.</text>
</comment>
<proteinExistence type="inferred from homology"/>
<organism evidence="7 8">
    <name type="scientific">Hominifimenecus microfluidus</name>
    <dbReference type="NCBI Taxonomy" id="2885348"/>
    <lineage>
        <taxon>Bacteria</taxon>
        <taxon>Bacillati</taxon>
        <taxon>Bacillota</taxon>
        <taxon>Clostridia</taxon>
        <taxon>Lachnospirales</taxon>
        <taxon>Lachnospiraceae</taxon>
        <taxon>Hominifimenecus</taxon>
    </lineage>
</organism>
<keyword evidence="3 6" id="KW-0812">Transmembrane</keyword>
<keyword evidence="6" id="KW-0808">Transferase</keyword>
<dbReference type="GO" id="GO:0046677">
    <property type="term" value="P:response to antibiotic"/>
    <property type="evidence" value="ECO:0007669"/>
    <property type="project" value="UniProtKB-KW"/>
</dbReference>
<keyword evidence="2" id="KW-1003">Cell membrane</keyword>
<feature type="transmembrane region" description="Helical" evidence="6">
    <location>
        <begin position="235"/>
        <end position="257"/>
    </location>
</feature>
<keyword evidence="5 6" id="KW-0472">Membrane</keyword>
<dbReference type="GO" id="GO:0006629">
    <property type="term" value="P:lipid metabolic process"/>
    <property type="evidence" value="ECO:0007669"/>
    <property type="project" value="UniProtKB-KW"/>
</dbReference>
<dbReference type="Proteomes" id="UP001198182">
    <property type="component" value="Unassembled WGS sequence"/>
</dbReference>
<evidence type="ECO:0000256" key="4">
    <source>
        <dbReference type="ARBA" id="ARBA00022989"/>
    </source>
</evidence>
<dbReference type="RefSeq" id="WP_349199500.1">
    <property type="nucleotide sequence ID" value="NZ_JBBNHI010000221.1"/>
</dbReference>
<evidence type="ECO:0000313" key="8">
    <source>
        <dbReference type="Proteomes" id="UP001198182"/>
    </source>
</evidence>
<evidence type="ECO:0000256" key="2">
    <source>
        <dbReference type="ARBA" id="ARBA00022475"/>
    </source>
</evidence>
<sequence>MKEKKKNETKKMIGEIAILLILMGLTFSVLLRDQNLGEVVESVFSVRKRWLIPALLCMGVYIFCGGLCIRVMQHGLGHKMSIARCFKYSFVEFYFSAITPSSTGGQPMQLVYMKKDGYNVSESSVILVAITAMYKLAFVLLCLVMFALNYNYISGQINEVHVMFVLGLILDVGMVLLLGLLLFSHRAIRFLARGGVHLLVKLHLVKTPEKKLASVDRIIEQYRECSEFVRTHPMIILRTFGVLTVQRIAIIAVPYFVYRSFGFHGYSFIQIFTTQLLLTLSVEMLPLPGSVGASESAFLILFGPIFTEDQIYSAILLSRGISFYLMLLLAGLYIIGLHFFYTFLDKRKK</sequence>
<feature type="transmembrane region" description="Helical" evidence="6">
    <location>
        <begin position="12"/>
        <end position="30"/>
    </location>
</feature>
<dbReference type="GO" id="GO:0005886">
    <property type="term" value="C:plasma membrane"/>
    <property type="evidence" value="ECO:0007669"/>
    <property type="project" value="UniProtKB-SubCell"/>
</dbReference>
<keyword evidence="4 6" id="KW-1133">Transmembrane helix</keyword>
<comment type="function">
    <text evidence="6">Catalyzes the transfer of a lysyl group from L-lysyl-tRNA(Lys) to membrane-bound phosphatidylglycerol (PG), which produces lysylphosphatidylglycerol (LPG), a major component of the bacterial membrane with a positive net charge. LPG synthesis contributes to bacterial virulence as it is involved in the resistance mechanism against cationic antimicrobial peptides (CAMP) produces by the host's immune system (defensins, cathelicidins) and by the competing microorganisms.</text>
</comment>